<dbReference type="SMART" id="SM00441">
    <property type="entry name" value="FF"/>
    <property type="match status" value="4"/>
</dbReference>
<dbReference type="GO" id="GO:0005685">
    <property type="term" value="C:U1 snRNP"/>
    <property type="evidence" value="ECO:0007669"/>
    <property type="project" value="TreeGrafter"/>
</dbReference>
<evidence type="ECO:0000256" key="5">
    <source>
        <dbReference type="ARBA" id="ARBA00023242"/>
    </source>
</evidence>
<feature type="compositionally biased region" description="Basic and acidic residues" evidence="9">
    <location>
        <begin position="115"/>
        <end position="131"/>
    </location>
</feature>
<keyword evidence="2" id="KW-0507">mRNA processing</keyword>
<dbReference type="InterPro" id="IPR036517">
    <property type="entry name" value="FF_domain_sf"/>
</dbReference>
<evidence type="ECO:0000256" key="2">
    <source>
        <dbReference type="ARBA" id="ARBA00022664"/>
    </source>
</evidence>
<dbReference type="AlphaFoldDB" id="A0A5N6KS02"/>
<keyword evidence="4" id="KW-0508">mRNA splicing</keyword>
<proteinExistence type="inferred from homology"/>
<feature type="compositionally biased region" description="Basic and acidic residues" evidence="9">
    <location>
        <begin position="583"/>
        <end position="613"/>
    </location>
</feature>
<dbReference type="EMBL" id="VIBQ01000010">
    <property type="protein sequence ID" value="KAB8339229.1"/>
    <property type="molecule type" value="Genomic_DNA"/>
</dbReference>
<keyword evidence="5" id="KW-0539">Nucleus</keyword>
<dbReference type="SMART" id="SM00456">
    <property type="entry name" value="WW"/>
    <property type="match status" value="2"/>
</dbReference>
<feature type="compositionally biased region" description="Basic and acidic residues" evidence="9">
    <location>
        <begin position="628"/>
        <end position="653"/>
    </location>
</feature>
<accession>A0A5N6KS02</accession>
<dbReference type="InterPro" id="IPR002713">
    <property type="entry name" value="FF_domain"/>
</dbReference>
<comment type="function">
    <text evidence="6">Binds the phosphorylated C-terminal domain (CTD) of the largest subunit of RNA polymerase II and functions as a scaffold for RNA processing machineries. May be involved in pre-mRNA splicing.</text>
</comment>
<dbReference type="SUPFAM" id="SSF51045">
    <property type="entry name" value="WW domain"/>
    <property type="match status" value="2"/>
</dbReference>
<dbReference type="FunFam" id="1.10.10.440:FF:000013">
    <property type="entry name" value="pre-mRNA-processing protein 40A isoform X1"/>
    <property type="match status" value="1"/>
</dbReference>
<feature type="region of interest" description="Disordered" evidence="9">
    <location>
        <begin position="561"/>
        <end position="777"/>
    </location>
</feature>
<feature type="compositionally biased region" description="Basic and acidic residues" evidence="9">
    <location>
        <begin position="717"/>
        <end position="727"/>
    </location>
</feature>
<dbReference type="Gene3D" id="1.10.10.440">
    <property type="entry name" value="FF domain"/>
    <property type="match status" value="5"/>
</dbReference>
<sequence>MNGAAAPGVWQEVKDQNGKAYYWHTGTKQTQWEKPADLKTPAELAASWKEYTAEGGRKYWHNTETQETTWDEPEAVRNAQAQLPDAQRQPQVPEFVAGSGLHNLYQNDRQLEPYRERGHSDRRSDFHRNEGHNNFVPASNPNEPNYDTLEEAEAAFMRLLKRSGVKPDWTWEQAMQATIKDPQYRGIKDPKDRKTAFEKFVQEARLQDKEKEKERVAKLRDDFNNMLRSHPDIQHYTRWKTAKPIIEGETVFKSSGGEAEKRQLFVDYSIQLRKQHAEREAKDRKAALEEISSVLGSLDLEPYTHWKDAQGMLKEHEQFQNDAKFKALSKPDVLTAFDHHIKSLERFLNEEKQREKSQKARRERQNRDQYIKLLNELHRGGKIKAGTKWMEVRPLVEEDARYTAILGQEGSTPLDLFWDILEEEELILRRKRNEAADVLVDIGMDLKGPADRADFVKAMRRDQRTKESDDYELNLIFDRLLDKSMRLMAADRDEQERRHRRGVDALRSKIKRLEPPVRVSDTWEEVRPLVEGLDEYMALPNDDLRRSAFDRVIRRLEEKEEYNRRNASRRDRGSYRNSSRGSRRGDRTPSHSREADAYEDDRRRAQAAREKSYRRSGAGGSGFSPPARSDRGDRRERDRFDDRPSGRRSERRGSMSGAKGYDRERRERDHERERLYSSRIDPRDSSVRALDYDEGGSGAGRAGSNVSDWSGGRRRRNSDIDGGERKDNKRARRDGGGPTGTPMEVDGDREKKRQEAEKEKEEENLKSGSEEGEIEED</sequence>
<evidence type="ECO:0000256" key="4">
    <source>
        <dbReference type="ARBA" id="ARBA00023187"/>
    </source>
</evidence>
<dbReference type="Pfam" id="PF00397">
    <property type="entry name" value="WW"/>
    <property type="match status" value="2"/>
</dbReference>
<dbReference type="GO" id="GO:0003723">
    <property type="term" value="F:RNA binding"/>
    <property type="evidence" value="ECO:0007669"/>
    <property type="project" value="TreeGrafter"/>
</dbReference>
<dbReference type="InterPro" id="IPR039726">
    <property type="entry name" value="Prp40-like"/>
</dbReference>
<gene>
    <name evidence="12" type="ORF">FH972_022163</name>
</gene>
<feature type="domain" description="WW" evidence="10">
    <location>
        <begin position="4"/>
        <end position="37"/>
    </location>
</feature>
<dbReference type="InterPro" id="IPR036020">
    <property type="entry name" value="WW_dom_sf"/>
</dbReference>
<name>A0A5N6KS02_9ROSI</name>
<dbReference type="FunFam" id="1.10.10.440:FF:000033">
    <property type="entry name" value="Formin binding protein (FNB3)"/>
    <property type="match status" value="1"/>
</dbReference>
<feature type="domain" description="WW" evidence="10">
    <location>
        <begin position="42"/>
        <end position="75"/>
    </location>
</feature>
<dbReference type="GO" id="GO:0070063">
    <property type="term" value="F:RNA polymerase binding"/>
    <property type="evidence" value="ECO:0007669"/>
    <property type="project" value="UniProtKB-ARBA"/>
</dbReference>
<evidence type="ECO:0000313" key="12">
    <source>
        <dbReference type="EMBL" id="KAB8339229.1"/>
    </source>
</evidence>
<dbReference type="CDD" id="cd00201">
    <property type="entry name" value="WW"/>
    <property type="match status" value="2"/>
</dbReference>
<feature type="domain" description="FF" evidence="11">
    <location>
        <begin position="146"/>
        <end position="203"/>
    </location>
</feature>
<keyword evidence="13" id="KW-1185">Reference proteome</keyword>
<comment type="caution">
    <text evidence="12">The sequence shown here is derived from an EMBL/GenBank/DDBJ whole genome shotgun (WGS) entry which is preliminary data.</text>
</comment>
<dbReference type="GO" id="GO:0071004">
    <property type="term" value="C:U2-type prespliceosome"/>
    <property type="evidence" value="ECO:0007669"/>
    <property type="project" value="TreeGrafter"/>
</dbReference>
<evidence type="ECO:0000256" key="7">
    <source>
        <dbReference type="ARBA" id="ARBA00061317"/>
    </source>
</evidence>
<keyword evidence="3" id="KW-0677">Repeat</keyword>
<evidence type="ECO:0000256" key="9">
    <source>
        <dbReference type="SAM" id="MobiDB-lite"/>
    </source>
</evidence>
<dbReference type="Gene3D" id="2.20.70.10">
    <property type="match status" value="2"/>
</dbReference>
<feature type="domain" description="FF" evidence="11">
    <location>
        <begin position="362"/>
        <end position="423"/>
    </location>
</feature>
<dbReference type="InterPro" id="IPR001202">
    <property type="entry name" value="WW_dom"/>
</dbReference>
<comment type="subunit">
    <text evidence="8">Interacts (via the WW domains) with the phosphorylated C-terminal domain of NRPB1 (via CTD domain).</text>
</comment>
<dbReference type="SUPFAM" id="SSF81698">
    <property type="entry name" value="FF domain"/>
    <property type="match status" value="5"/>
</dbReference>
<feature type="compositionally biased region" description="Basic and acidic residues" evidence="9">
    <location>
        <begin position="746"/>
        <end position="769"/>
    </location>
</feature>
<dbReference type="PROSITE" id="PS01159">
    <property type="entry name" value="WW_DOMAIN_1"/>
    <property type="match status" value="2"/>
</dbReference>
<dbReference type="PANTHER" id="PTHR11864">
    <property type="entry name" value="PRE-MRNA-PROCESSING PROTEIN PRP40"/>
    <property type="match status" value="1"/>
</dbReference>
<dbReference type="Proteomes" id="UP000327013">
    <property type="component" value="Unassembled WGS sequence"/>
</dbReference>
<protein>
    <recommendedName>
        <fullName evidence="14">WW domain-containing protein</fullName>
    </recommendedName>
</protein>
<evidence type="ECO:0000256" key="6">
    <source>
        <dbReference type="ARBA" id="ARBA00056384"/>
    </source>
</evidence>
<evidence type="ECO:0008006" key="14">
    <source>
        <dbReference type="Google" id="ProtNLM"/>
    </source>
</evidence>
<evidence type="ECO:0000256" key="8">
    <source>
        <dbReference type="ARBA" id="ARBA00064817"/>
    </source>
</evidence>
<evidence type="ECO:0000256" key="3">
    <source>
        <dbReference type="ARBA" id="ARBA00022737"/>
    </source>
</evidence>
<dbReference type="OrthoDB" id="498409at2759"/>
<dbReference type="PANTHER" id="PTHR11864:SF0">
    <property type="entry name" value="PRP40 PRE-MRNA PROCESSING FACTOR 40 HOMOLOG A (YEAST)"/>
    <property type="match status" value="1"/>
</dbReference>
<evidence type="ECO:0000259" key="10">
    <source>
        <dbReference type="PROSITE" id="PS50020"/>
    </source>
</evidence>
<evidence type="ECO:0000313" key="13">
    <source>
        <dbReference type="Proteomes" id="UP000327013"/>
    </source>
</evidence>
<feature type="compositionally biased region" description="Basic and acidic residues" evidence="9">
    <location>
        <begin position="660"/>
        <end position="686"/>
    </location>
</feature>
<feature type="region of interest" description="Disordered" evidence="9">
    <location>
        <begin position="115"/>
        <end position="144"/>
    </location>
</feature>
<comment type="subcellular location">
    <subcellularLocation>
        <location evidence="1">Nucleus</location>
    </subcellularLocation>
</comment>
<dbReference type="PROSITE" id="PS50020">
    <property type="entry name" value="WW_DOMAIN_2"/>
    <property type="match status" value="2"/>
</dbReference>
<feature type="compositionally biased region" description="Basic and acidic residues" evidence="9">
    <location>
        <begin position="561"/>
        <end position="574"/>
    </location>
</feature>
<dbReference type="PROSITE" id="PS51676">
    <property type="entry name" value="FF"/>
    <property type="match status" value="2"/>
</dbReference>
<dbReference type="GO" id="GO:0045292">
    <property type="term" value="P:mRNA cis splicing, via spliceosome"/>
    <property type="evidence" value="ECO:0007669"/>
    <property type="project" value="InterPro"/>
</dbReference>
<dbReference type="Pfam" id="PF01846">
    <property type="entry name" value="FF"/>
    <property type="match status" value="3"/>
</dbReference>
<reference evidence="12 13" key="1">
    <citation type="submission" date="2019-06" db="EMBL/GenBank/DDBJ databases">
        <title>A chromosomal-level reference genome of Carpinus fangiana (Coryloideae, Betulaceae).</title>
        <authorList>
            <person name="Yang X."/>
            <person name="Wang Z."/>
            <person name="Zhang L."/>
            <person name="Hao G."/>
            <person name="Liu J."/>
            <person name="Yang Y."/>
        </authorList>
    </citation>
    <scope>NUCLEOTIDE SEQUENCE [LARGE SCALE GENOMIC DNA]</scope>
    <source>
        <strain evidence="12">Cfa_2016G</strain>
        <tissue evidence="12">Leaf</tissue>
    </source>
</reference>
<evidence type="ECO:0000256" key="1">
    <source>
        <dbReference type="ARBA" id="ARBA00004123"/>
    </source>
</evidence>
<evidence type="ECO:0000259" key="11">
    <source>
        <dbReference type="PROSITE" id="PS51676"/>
    </source>
</evidence>
<comment type="similarity">
    <text evidence="7">Belongs to the PRPF40 family.</text>
</comment>
<organism evidence="12 13">
    <name type="scientific">Carpinus fangiana</name>
    <dbReference type="NCBI Taxonomy" id="176857"/>
    <lineage>
        <taxon>Eukaryota</taxon>
        <taxon>Viridiplantae</taxon>
        <taxon>Streptophyta</taxon>
        <taxon>Embryophyta</taxon>
        <taxon>Tracheophyta</taxon>
        <taxon>Spermatophyta</taxon>
        <taxon>Magnoliopsida</taxon>
        <taxon>eudicotyledons</taxon>
        <taxon>Gunneridae</taxon>
        <taxon>Pentapetalae</taxon>
        <taxon>rosids</taxon>
        <taxon>fabids</taxon>
        <taxon>Fagales</taxon>
        <taxon>Betulaceae</taxon>
        <taxon>Carpinus</taxon>
    </lineage>
</organism>